<protein>
    <submittedName>
        <fullName evidence="3">Uncharacterized protein</fullName>
    </submittedName>
</protein>
<keyword evidence="2" id="KW-0472">Membrane</keyword>
<gene>
    <name evidence="3" type="ORF">JMJ55_16330</name>
</gene>
<keyword evidence="2" id="KW-1133">Transmembrane helix</keyword>
<comment type="caution">
    <text evidence="3">The sequence shown here is derived from an EMBL/GenBank/DDBJ whole genome shotgun (WGS) entry which is preliminary data.</text>
</comment>
<dbReference type="EMBL" id="JAEUXJ010000006">
    <property type="protein sequence ID" value="MBL6456905.1"/>
    <property type="molecule type" value="Genomic_DNA"/>
</dbReference>
<feature type="transmembrane region" description="Helical" evidence="2">
    <location>
        <begin position="22"/>
        <end position="43"/>
    </location>
</feature>
<feature type="compositionally biased region" description="Basic and acidic residues" evidence="1">
    <location>
        <begin position="7"/>
        <end position="17"/>
    </location>
</feature>
<organism evidence="3 4">
    <name type="scientific">Belnapia mucosa</name>
    <dbReference type="NCBI Taxonomy" id="2804532"/>
    <lineage>
        <taxon>Bacteria</taxon>
        <taxon>Pseudomonadati</taxon>
        <taxon>Pseudomonadota</taxon>
        <taxon>Alphaproteobacteria</taxon>
        <taxon>Acetobacterales</taxon>
        <taxon>Roseomonadaceae</taxon>
        <taxon>Belnapia</taxon>
    </lineage>
</organism>
<evidence type="ECO:0000256" key="1">
    <source>
        <dbReference type="SAM" id="MobiDB-lite"/>
    </source>
</evidence>
<dbReference type="RefSeq" id="WP_202826644.1">
    <property type="nucleotide sequence ID" value="NZ_JAEUXJ010000006.1"/>
</dbReference>
<sequence length="309" mass="33257">MGPADDDTLRLKPEAPSRPRPALPRALAVLLGIGAVAGLTWYWTGPTPPPAPPPVAAPAPAPRAAIPLVAEADLAALLPERPALVRLAENPRVFLLLFPDLNLQAAALNRVAALVEKAGLPRDRLLDPAELEAAIARSGDTPATWYLGHDYRAADLARFFALAERDRVPLNEAELWVRDQLALASAEAGAGPLALISAAAPGPQMDAAMRASVLRHEIGHGHYFTLPGFAEHVRQVWREGFSEAERDGFRSFLTREGYDPTNEDLLANEAMAYLLFTPDPRFFSPDQVGLPPAVVERLRGLMQAGLALP</sequence>
<reference evidence="3 4" key="1">
    <citation type="submission" date="2021-01" db="EMBL/GenBank/DDBJ databases">
        <title>Belnapia mucosa sp. nov. and Belnapia arida sp. nov., isolated from the Tabernas Desert (Almeria, Spain).</title>
        <authorList>
            <person name="Molina-Menor E."/>
            <person name="Vidal-Verdu A."/>
            <person name="Calonge A."/>
            <person name="Satari L."/>
            <person name="Pereto Magraner J."/>
            <person name="Porcar Miralles M."/>
        </authorList>
    </citation>
    <scope>NUCLEOTIDE SEQUENCE [LARGE SCALE GENOMIC DNA]</scope>
    <source>
        <strain evidence="3 4">T6</strain>
    </source>
</reference>
<proteinExistence type="predicted"/>
<keyword evidence="2" id="KW-0812">Transmembrane</keyword>
<keyword evidence="4" id="KW-1185">Reference proteome</keyword>
<evidence type="ECO:0000313" key="3">
    <source>
        <dbReference type="EMBL" id="MBL6456905.1"/>
    </source>
</evidence>
<evidence type="ECO:0000256" key="2">
    <source>
        <dbReference type="SAM" id="Phobius"/>
    </source>
</evidence>
<feature type="region of interest" description="Disordered" evidence="1">
    <location>
        <begin position="1"/>
        <end position="20"/>
    </location>
</feature>
<dbReference type="Proteomes" id="UP000606490">
    <property type="component" value="Unassembled WGS sequence"/>
</dbReference>
<evidence type="ECO:0000313" key="4">
    <source>
        <dbReference type="Proteomes" id="UP000606490"/>
    </source>
</evidence>
<name>A0ABS1V5E8_9PROT</name>
<accession>A0ABS1V5E8</accession>